<protein>
    <submittedName>
        <fullName evidence="3">Uncharacterized protein</fullName>
    </submittedName>
</protein>
<organism evidence="3 4">
    <name type="scientific">Knoellia subterranea KCTC 19937</name>
    <dbReference type="NCBI Taxonomy" id="1385521"/>
    <lineage>
        <taxon>Bacteria</taxon>
        <taxon>Bacillati</taxon>
        <taxon>Actinomycetota</taxon>
        <taxon>Actinomycetes</taxon>
        <taxon>Micrococcales</taxon>
        <taxon>Intrasporangiaceae</taxon>
        <taxon>Knoellia</taxon>
    </lineage>
</organism>
<dbReference type="OrthoDB" id="4827453at2"/>
<feature type="transmembrane region" description="Helical" evidence="2">
    <location>
        <begin position="238"/>
        <end position="258"/>
    </location>
</feature>
<keyword evidence="2" id="KW-0472">Membrane</keyword>
<comment type="caution">
    <text evidence="3">The sequence shown here is derived from an EMBL/GenBank/DDBJ whole genome shotgun (WGS) entry which is preliminary data.</text>
</comment>
<sequence>MRKFVGIILAVVGALLTVAGIIGIALIGSDDIVDSPASTLALGDAKAVVSTPGLLAFKDTTLRVSASSSGGSVFIGRAHPVDAADYTNGAPTYAVTRVDASGVQGKALKGDADATLADPAKQTFWTDQAAGTGTQTLELDLDGTPTTYVVMPTGKPGDITLASGVKVSNGFALSIAAVVLGLVAIVSGIVLLRRRRTPDADLPDGDSAASPENAGGTATTDALVPGQPAQSSRTMTRVAALVAVGALVPTLSGCGMVPTKVEAWKSDSVTKQALTHDEAVAVMKDYDVRNNAAIKAAAATHDTTPWAKADADAVLAADLFGTQLRRVRAVKEAPAVGTTVANRTFSPAFGTYPMYALVSTTETFGKGKPTERLVAMRRDSVTAPWLKVGSAPAPLKSLPAARTEPAEAFTEAETKAITTAVNGLTSQINSGKGGPALPKELVTTLNDSRTLGQYLRQATLTAGLWNSRAQSPLAGDASIQAARAAKGSVVLVEYLLNGTYLAKDGTVIEFTDKDFAAVTGQTGQRSSIRYRQALTIAMTLDETGKATVVGHSLSRLV</sequence>
<name>A0A0A0JS96_9MICO</name>
<proteinExistence type="predicted"/>
<reference evidence="3 4" key="1">
    <citation type="submission" date="2013-08" db="EMBL/GenBank/DDBJ databases">
        <title>The genome sequence of Knoellia subterranea.</title>
        <authorList>
            <person name="Zhu W."/>
            <person name="Wang G."/>
        </authorList>
    </citation>
    <scope>NUCLEOTIDE SEQUENCE [LARGE SCALE GENOMIC DNA]</scope>
    <source>
        <strain evidence="3 4">KCTC 19937</strain>
    </source>
</reference>
<gene>
    <name evidence="3" type="ORF">N803_00990</name>
</gene>
<dbReference type="EMBL" id="AVPK01000001">
    <property type="protein sequence ID" value="KGN39559.1"/>
    <property type="molecule type" value="Genomic_DNA"/>
</dbReference>
<evidence type="ECO:0000256" key="1">
    <source>
        <dbReference type="SAM" id="MobiDB-lite"/>
    </source>
</evidence>
<keyword evidence="2" id="KW-0812">Transmembrane</keyword>
<feature type="transmembrane region" description="Helical" evidence="2">
    <location>
        <begin position="7"/>
        <end position="28"/>
    </location>
</feature>
<feature type="transmembrane region" description="Helical" evidence="2">
    <location>
        <begin position="171"/>
        <end position="192"/>
    </location>
</feature>
<keyword evidence="4" id="KW-1185">Reference proteome</keyword>
<dbReference type="RefSeq" id="WP_035901832.1">
    <property type="nucleotide sequence ID" value="NZ_AVPK01000001.1"/>
</dbReference>
<dbReference type="eggNOG" id="ENOG5032X9T">
    <property type="taxonomic scope" value="Bacteria"/>
</dbReference>
<evidence type="ECO:0000256" key="2">
    <source>
        <dbReference type="SAM" id="Phobius"/>
    </source>
</evidence>
<evidence type="ECO:0000313" key="3">
    <source>
        <dbReference type="EMBL" id="KGN39559.1"/>
    </source>
</evidence>
<dbReference type="Proteomes" id="UP000030011">
    <property type="component" value="Unassembled WGS sequence"/>
</dbReference>
<dbReference type="AlphaFoldDB" id="A0A0A0JS96"/>
<accession>A0A0A0JS96</accession>
<keyword evidence="2" id="KW-1133">Transmembrane helix</keyword>
<evidence type="ECO:0000313" key="4">
    <source>
        <dbReference type="Proteomes" id="UP000030011"/>
    </source>
</evidence>
<feature type="region of interest" description="Disordered" evidence="1">
    <location>
        <begin position="198"/>
        <end position="230"/>
    </location>
</feature>
<dbReference type="STRING" id="1385521.N803_00990"/>